<feature type="transmembrane region" description="Helical" evidence="1">
    <location>
        <begin position="62"/>
        <end position="80"/>
    </location>
</feature>
<evidence type="ECO:0000313" key="3">
    <source>
        <dbReference type="Proteomes" id="UP000240739"/>
    </source>
</evidence>
<keyword evidence="3" id="KW-1185">Reference proteome</keyword>
<organism evidence="2 3">
    <name type="scientific">Paraconexibacter algicola</name>
    <dbReference type="NCBI Taxonomy" id="2133960"/>
    <lineage>
        <taxon>Bacteria</taxon>
        <taxon>Bacillati</taxon>
        <taxon>Actinomycetota</taxon>
        <taxon>Thermoleophilia</taxon>
        <taxon>Solirubrobacterales</taxon>
        <taxon>Paraconexibacteraceae</taxon>
        <taxon>Paraconexibacter</taxon>
    </lineage>
</organism>
<sequence length="108" mass="11328">MSILVWTMMGIGFWHFAVLVPDRFRGGIIGAFFTAVAGAIASGLLLPTPGLPADNPPGVDEALYAIPGSLVALGASWWSGARREPQRAADLAAELAAEELHERSRSAA</sequence>
<comment type="caution">
    <text evidence="2">The sequence shown here is derived from an EMBL/GenBank/DDBJ whole genome shotgun (WGS) entry which is preliminary data.</text>
</comment>
<keyword evidence="1" id="KW-0812">Transmembrane</keyword>
<dbReference type="AlphaFoldDB" id="A0A2T4ULQ8"/>
<gene>
    <name evidence="2" type="ORF">C7Y72_11070</name>
</gene>
<dbReference type="EMBL" id="PYYB01000001">
    <property type="protein sequence ID" value="PTL60144.1"/>
    <property type="molecule type" value="Genomic_DNA"/>
</dbReference>
<feature type="transmembrane region" description="Helical" evidence="1">
    <location>
        <begin position="6"/>
        <end position="21"/>
    </location>
</feature>
<evidence type="ECO:0000313" key="2">
    <source>
        <dbReference type="EMBL" id="PTL60144.1"/>
    </source>
</evidence>
<keyword evidence="1" id="KW-0472">Membrane</keyword>
<accession>A0A2T4ULQ8</accession>
<protein>
    <submittedName>
        <fullName evidence="2">Uncharacterized protein</fullName>
    </submittedName>
</protein>
<keyword evidence="1" id="KW-1133">Transmembrane helix</keyword>
<evidence type="ECO:0000256" key="1">
    <source>
        <dbReference type="SAM" id="Phobius"/>
    </source>
</evidence>
<name>A0A2T4ULQ8_9ACTN</name>
<dbReference type="RefSeq" id="WP_107568789.1">
    <property type="nucleotide sequence ID" value="NZ_PYYB01000001.1"/>
</dbReference>
<feature type="transmembrane region" description="Helical" evidence="1">
    <location>
        <begin position="28"/>
        <end position="50"/>
    </location>
</feature>
<reference evidence="2 3" key="1">
    <citation type="submission" date="2018-03" db="EMBL/GenBank/DDBJ databases">
        <title>Aquarubrobacter algicola gen. nov., sp. nov., a novel actinobacterium isolated from shallow eutrophic lake during the end of cyanobacterial harmful algal blooms.</title>
        <authorList>
            <person name="Chun S.J."/>
        </authorList>
    </citation>
    <scope>NUCLEOTIDE SEQUENCE [LARGE SCALE GENOMIC DNA]</scope>
    <source>
        <strain evidence="2 3">Seoho-28</strain>
    </source>
</reference>
<dbReference type="Proteomes" id="UP000240739">
    <property type="component" value="Unassembled WGS sequence"/>
</dbReference>
<dbReference type="OrthoDB" id="9811343at2"/>
<proteinExistence type="predicted"/>